<protein>
    <submittedName>
        <fullName evidence="1">Uncharacterized protein</fullName>
    </submittedName>
</protein>
<organism evidence="1">
    <name type="scientific">marine sediment metagenome</name>
    <dbReference type="NCBI Taxonomy" id="412755"/>
    <lineage>
        <taxon>unclassified sequences</taxon>
        <taxon>metagenomes</taxon>
        <taxon>ecological metagenomes</taxon>
    </lineage>
</organism>
<accession>X1TF71</accession>
<feature type="non-terminal residue" evidence="1">
    <location>
        <position position="1"/>
    </location>
</feature>
<name>X1TF71_9ZZZZ</name>
<sequence length="166" mass="18199">RYDYDLGFVDFDIIKFDGVNSHIVATETWVDDKYGKTVGTLYWSCAGVHFDAIEPSGMLVVKNLAGYIYMEQDGVSLVANVDLLNGATITKVVVYGNAAASAESWSLGRMLLTTGTRTLLADGFINTEDDSITDPVVDNSLYAYQIRTTSLDQDDQVNGARITYTL</sequence>
<gene>
    <name evidence="1" type="ORF">S12H4_17625</name>
</gene>
<proteinExistence type="predicted"/>
<evidence type="ECO:0000313" key="1">
    <source>
        <dbReference type="EMBL" id="GAI86245.1"/>
    </source>
</evidence>
<dbReference type="EMBL" id="BARW01008637">
    <property type="protein sequence ID" value="GAI86245.1"/>
    <property type="molecule type" value="Genomic_DNA"/>
</dbReference>
<dbReference type="AlphaFoldDB" id="X1TF71"/>
<reference evidence="1" key="1">
    <citation type="journal article" date="2014" name="Front. Microbiol.">
        <title>High frequency of phylogenetically diverse reductive dehalogenase-homologous genes in deep subseafloor sedimentary metagenomes.</title>
        <authorList>
            <person name="Kawai M."/>
            <person name="Futagami T."/>
            <person name="Toyoda A."/>
            <person name="Takaki Y."/>
            <person name="Nishi S."/>
            <person name="Hori S."/>
            <person name="Arai W."/>
            <person name="Tsubouchi T."/>
            <person name="Morono Y."/>
            <person name="Uchiyama I."/>
            <person name="Ito T."/>
            <person name="Fujiyama A."/>
            <person name="Inagaki F."/>
            <person name="Takami H."/>
        </authorList>
    </citation>
    <scope>NUCLEOTIDE SEQUENCE</scope>
    <source>
        <strain evidence="1">Expedition CK06-06</strain>
    </source>
</reference>
<comment type="caution">
    <text evidence="1">The sequence shown here is derived from an EMBL/GenBank/DDBJ whole genome shotgun (WGS) entry which is preliminary data.</text>
</comment>